<protein>
    <submittedName>
        <fullName evidence="1">Uncharacterized protein</fullName>
    </submittedName>
</protein>
<dbReference type="GeneID" id="31000122"/>
<keyword evidence="2" id="KW-1185">Reference proteome</keyword>
<evidence type="ECO:0000313" key="1">
    <source>
        <dbReference type="EMBL" id="OKL64591.1"/>
    </source>
</evidence>
<dbReference type="Proteomes" id="UP000214365">
    <property type="component" value="Unassembled WGS sequence"/>
</dbReference>
<gene>
    <name evidence="1" type="ORF">UA08_00367</name>
</gene>
<sequence>MPDSDSSSTPSEALTTIDVQEEEQDAQTFKALCASRLRLLQQQYKLMKDCLNKSMVVSDIWWAAHKVNNTERKRTLGTQLIDEVILPYLHNIDALVKAHENRFKADEMICMYFEFCEEALARCFTPADGLTVEQAYAEKGLAVCLAEVDEIKHILRVFRQHFGRKILLEKAAQGFGIRHLLSESAKRAESASMSASSSSSAPAPATASSSWSWLWSASTKDEDRVLWVMFPHTELENVQRKAFNVIKMERANILESKIDYVEDYWHAKQQLDEDEPLLDDDEDKEWESEFVNCTSRRFNLFVEDVKLRLMKDCSLSNFRFLAPLTAKIGFDEHIHAKRLGRCNKDDLYEYVQYRLDCLEAEKAHVESMEFYFEGPDGYV</sequence>
<name>A0A225ASL4_TALAT</name>
<dbReference type="RefSeq" id="XP_020124712.1">
    <property type="nucleotide sequence ID" value="XM_020260165.1"/>
</dbReference>
<dbReference type="EMBL" id="LFMY01000001">
    <property type="protein sequence ID" value="OKL64591.1"/>
    <property type="molecule type" value="Genomic_DNA"/>
</dbReference>
<accession>A0A225ASL4</accession>
<evidence type="ECO:0000313" key="2">
    <source>
        <dbReference type="Proteomes" id="UP000214365"/>
    </source>
</evidence>
<reference evidence="1 2" key="1">
    <citation type="submission" date="2015-06" db="EMBL/GenBank/DDBJ databases">
        <title>Talaromyces atroroseus IBT 11181 draft genome.</title>
        <authorList>
            <person name="Rasmussen K.B."/>
            <person name="Rasmussen S."/>
            <person name="Petersen B."/>
            <person name="Sicheritz-Ponten T."/>
            <person name="Mortensen U.H."/>
            <person name="Thrane U."/>
        </authorList>
    </citation>
    <scope>NUCLEOTIDE SEQUENCE [LARGE SCALE GENOMIC DNA]</scope>
    <source>
        <strain evidence="1 2">IBT 11181</strain>
    </source>
</reference>
<comment type="caution">
    <text evidence="1">The sequence shown here is derived from an EMBL/GenBank/DDBJ whole genome shotgun (WGS) entry which is preliminary data.</text>
</comment>
<dbReference type="AlphaFoldDB" id="A0A225ASL4"/>
<dbReference type="OrthoDB" id="4226600at2759"/>
<proteinExistence type="predicted"/>
<organism evidence="1 2">
    <name type="scientific">Talaromyces atroroseus</name>
    <dbReference type="NCBI Taxonomy" id="1441469"/>
    <lineage>
        <taxon>Eukaryota</taxon>
        <taxon>Fungi</taxon>
        <taxon>Dikarya</taxon>
        <taxon>Ascomycota</taxon>
        <taxon>Pezizomycotina</taxon>
        <taxon>Eurotiomycetes</taxon>
        <taxon>Eurotiomycetidae</taxon>
        <taxon>Eurotiales</taxon>
        <taxon>Trichocomaceae</taxon>
        <taxon>Talaromyces</taxon>
        <taxon>Talaromyces sect. Trachyspermi</taxon>
    </lineage>
</organism>